<dbReference type="InterPro" id="IPR000825">
    <property type="entry name" value="SUF_FeS_clus_asmbl_SufBD_core"/>
</dbReference>
<dbReference type="PANTHER" id="PTHR30508">
    <property type="entry name" value="FES CLUSTER ASSEMBLY PROTEIN SUF"/>
    <property type="match status" value="1"/>
</dbReference>
<organism evidence="3">
    <name type="scientific">Candidatus Methanophaga sp. ANME-1 ERB7</name>
    <dbReference type="NCBI Taxonomy" id="2759913"/>
    <lineage>
        <taxon>Archaea</taxon>
        <taxon>Methanobacteriati</taxon>
        <taxon>Methanobacteriota</taxon>
        <taxon>Stenosarchaea group</taxon>
        <taxon>Methanomicrobia</taxon>
        <taxon>Candidatus Methanophagales</taxon>
        <taxon>Candidatus Methanophagaceae</taxon>
        <taxon>Candidatus Methanophaga</taxon>
    </lineage>
</organism>
<dbReference type="GO" id="GO:0016226">
    <property type="term" value="P:iron-sulfur cluster assembly"/>
    <property type="evidence" value="ECO:0007669"/>
    <property type="project" value="InterPro"/>
</dbReference>
<sequence>MLKIKDLTAEVDSIPELKATRKDLDLSHEAAIGKVAEEEIQYLMARGLSEEEATSVIIRGFLNVDITGLPDALARETKKMFDMSLEKVM</sequence>
<dbReference type="Pfam" id="PF01458">
    <property type="entry name" value="SUFBD_core"/>
    <property type="match status" value="1"/>
</dbReference>
<evidence type="ECO:0000259" key="2">
    <source>
        <dbReference type="Pfam" id="PF01458"/>
    </source>
</evidence>
<proteinExistence type="inferred from homology"/>
<accession>A0A7G9ZD21</accession>
<name>A0A7G9ZD21_9EURY</name>
<evidence type="ECO:0000313" key="3">
    <source>
        <dbReference type="EMBL" id="QNO58155.1"/>
    </source>
</evidence>
<feature type="domain" description="SUF system FeS cluster assembly SufBD core" evidence="2">
    <location>
        <begin position="8"/>
        <end position="61"/>
    </location>
</feature>
<dbReference type="PANTHER" id="PTHR30508:SF1">
    <property type="entry name" value="UPF0051 PROTEIN ABCI8, CHLOROPLASTIC-RELATED"/>
    <property type="match status" value="1"/>
</dbReference>
<dbReference type="SUPFAM" id="SSF101960">
    <property type="entry name" value="Stabilizer of iron transporter SufD"/>
    <property type="match status" value="1"/>
</dbReference>
<evidence type="ECO:0000256" key="1">
    <source>
        <dbReference type="ARBA" id="ARBA00043967"/>
    </source>
</evidence>
<dbReference type="InterPro" id="IPR037284">
    <property type="entry name" value="SUF_FeS_clus_asmbl_SufBD_sf"/>
</dbReference>
<protein>
    <recommendedName>
        <fullName evidence="2">SUF system FeS cluster assembly SufBD core domain-containing protein</fullName>
    </recommendedName>
</protein>
<dbReference type="InterPro" id="IPR055346">
    <property type="entry name" value="Fe-S_cluster_assembly_SufBD"/>
</dbReference>
<dbReference type="AlphaFoldDB" id="A0A7G9ZD21"/>
<comment type="similarity">
    <text evidence="1">Belongs to the iron-sulfur cluster assembly SufBD family.</text>
</comment>
<dbReference type="EMBL" id="MT631715">
    <property type="protein sequence ID" value="QNO58155.1"/>
    <property type="molecule type" value="Genomic_DNA"/>
</dbReference>
<gene>
    <name evidence="3" type="ORF">ACBHHCEK_00023</name>
</gene>
<reference evidence="3" key="1">
    <citation type="submission" date="2020-06" db="EMBL/GenBank/DDBJ databases">
        <title>Unique genomic features of the anaerobic methanotrophic archaea.</title>
        <authorList>
            <person name="Chadwick G.L."/>
            <person name="Skennerton C.T."/>
            <person name="Laso-Perez R."/>
            <person name="Leu A.O."/>
            <person name="Speth D.R."/>
            <person name="Yu H."/>
            <person name="Morgan-Lang C."/>
            <person name="Hatzenpichler R."/>
            <person name="Goudeau D."/>
            <person name="Malmstrom R."/>
            <person name="Brazelton W.J."/>
            <person name="Woyke T."/>
            <person name="Hallam S.J."/>
            <person name="Tyson G.W."/>
            <person name="Wegener G."/>
            <person name="Boetius A."/>
            <person name="Orphan V."/>
        </authorList>
    </citation>
    <scope>NUCLEOTIDE SEQUENCE</scope>
</reference>